<organism evidence="2 3">
    <name type="scientific">Theileria equi strain WA</name>
    <dbReference type="NCBI Taxonomy" id="1537102"/>
    <lineage>
        <taxon>Eukaryota</taxon>
        <taxon>Sar</taxon>
        <taxon>Alveolata</taxon>
        <taxon>Apicomplexa</taxon>
        <taxon>Aconoidasida</taxon>
        <taxon>Piroplasmida</taxon>
        <taxon>Theileriidae</taxon>
        <taxon>Theileria</taxon>
    </lineage>
</organism>
<proteinExistence type="predicted"/>
<comment type="caution">
    <text evidence="2">The sequence shown here is derived from an EMBL/GenBank/DDBJ whole genome shotgun (WGS) entry which is preliminary data.</text>
</comment>
<accession>L1LGL9</accession>
<dbReference type="PROSITE" id="PS51194">
    <property type="entry name" value="HELICASE_CTER"/>
    <property type="match status" value="1"/>
</dbReference>
<dbReference type="VEuPathDB" id="PiroplasmaDB:BEWA_043040"/>
<dbReference type="Pfam" id="PF00271">
    <property type="entry name" value="Helicase_C"/>
    <property type="match status" value="1"/>
</dbReference>
<dbReference type="Gene3D" id="3.40.50.300">
    <property type="entry name" value="P-loop containing nucleotide triphosphate hydrolases"/>
    <property type="match status" value="2"/>
</dbReference>
<dbReference type="KEGG" id="beq:BEWA_043040"/>
<dbReference type="InterPro" id="IPR001650">
    <property type="entry name" value="Helicase_C-like"/>
</dbReference>
<feature type="domain" description="Helicase C-terminal" evidence="1">
    <location>
        <begin position="327"/>
        <end position="468"/>
    </location>
</feature>
<evidence type="ECO:0000313" key="2">
    <source>
        <dbReference type="EMBL" id="EKX74263.1"/>
    </source>
</evidence>
<name>L1LGL9_THEEQ</name>
<dbReference type="GeneID" id="15807711"/>
<sequence length="656" mass="74891">MTRLIVNALGVHNQSDTEEYSRFIFYNEVFSGLSVGYLVPMLFLYSLPGHTSDILISSVKRPHGTLLIVCDSDHMCHDISHLILILKPSLHYFVLDSLLSQKLDYKADPGSSRKHQNRNTEQFLLNLAQEKLISGKKADIIIASYNRLEKLLSERYDLAIQILDDISCLVIDDISKIISFRDVCDYHLTKVLRKLEKLRTKKPLDTKFAHNFHILCITNSLSREVLDYSKRFLTNFWLYNFKLGTKERLLHDNIGDVLKLGIDFGDIKRILTLDSEDNSKVQNCGMEHSFCKLNKKQTSDRVKILKHLVFSYLDLPTFAAPQFLPPNIKNPIPNKKCIVFASNRQQLNYLSNLQEFSSSCVCLGKHLDVYERAKSLANFANGKRPIMFATDSSIFGCEFDDVAYIINYHPPKTSESYVYRAEMASKNTNAICITLYDNDQYNTISSIIGDLKIEVSIHTVPSKEYMLRHDLKWLKIFTSKMINSSKNILLPYISSAETLIKKYGDDIIYKCIQLIVGRNDLQFVEISEGHMHTTSILSGKRGYTAVLLNASTGIITDEKDIRAMITRFIPDYKGENIIGSWHKIDTGFIVDVSNRYLGCLLDATKNSSEISVEVATSVPKIVLTPTRRKSKKYTGRLPWNATKIRRLPSTKCNIKL</sequence>
<dbReference type="RefSeq" id="XP_004833715.1">
    <property type="nucleotide sequence ID" value="XM_004833658.1"/>
</dbReference>
<dbReference type="AlphaFoldDB" id="L1LGL9"/>
<gene>
    <name evidence="2" type="ORF">BEWA_043040</name>
</gene>
<evidence type="ECO:0000313" key="3">
    <source>
        <dbReference type="Proteomes" id="UP000031512"/>
    </source>
</evidence>
<keyword evidence="3" id="KW-1185">Reference proteome</keyword>
<reference evidence="2 3" key="1">
    <citation type="journal article" date="2012" name="BMC Genomics">
        <title>Comparative genomic analysis and phylogenetic position of Theileria equi.</title>
        <authorList>
            <person name="Kappmeyer L.S."/>
            <person name="Thiagarajan M."/>
            <person name="Herndon D.R."/>
            <person name="Ramsay J.D."/>
            <person name="Caler E."/>
            <person name="Djikeng A."/>
            <person name="Gillespie J.J."/>
            <person name="Lau A.O."/>
            <person name="Roalson E.H."/>
            <person name="Silva J.C."/>
            <person name="Silva M.G."/>
            <person name="Suarez C.E."/>
            <person name="Ueti M.W."/>
            <person name="Nene V.M."/>
            <person name="Mealey R.H."/>
            <person name="Knowles D.P."/>
            <person name="Brayton K.A."/>
        </authorList>
    </citation>
    <scope>NUCLEOTIDE SEQUENCE [LARGE SCALE GENOMIC DNA]</scope>
    <source>
        <strain evidence="2 3">WA</strain>
    </source>
</reference>
<evidence type="ECO:0000259" key="1">
    <source>
        <dbReference type="PROSITE" id="PS51194"/>
    </source>
</evidence>
<dbReference type="PANTHER" id="PTHR47958">
    <property type="entry name" value="ATP-DEPENDENT RNA HELICASE DBP3"/>
    <property type="match status" value="1"/>
</dbReference>
<dbReference type="eggNOG" id="KOG0331">
    <property type="taxonomic scope" value="Eukaryota"/>
</dbReference>
<dbReference type="Proteomes" id="UP000031512">
    <property type="component" value="Unassembled WGS sequence"/>
</dbReference>
<dbReference type="OrthoDB" id="360822at2759"/>
<dbReference type="STRING" id="1537102.L1LGL9"/>
<dbReference type="InterPro" id="IPR027417">
    <property type="entry name" value="P-loop_NTPase"/>
</dbReference>
<dbReference type="SUPFAM" id="SSF52540">
    <property type="entry name" value="P-loop containing nucleoside triphosphate hydrolases"/>
    <property type="match status" value="1"/>
</dbReference>
<protein>
    <recommendedName>
        <fullName evidence="1">Helicase C-terminal domain-containing protein</fullName>
    </recommendedName>
</protein>
<dbReference type="EMBL" id="ACOU01000002">
    <property type="protein sequence ID" value="EKX74263.1"/>
    <property type="molecule type" value="Genomic_DNA"/>
</dbReference>